<organism evidence="1">
    <name type="scientific">mine drainage metagenome</name>
    <dbReference type="NCBI Taxonomy" id="410659"/>
    <lineage>
        <taxon>unclassified sequences</taxon>
        <taxon>metagenomes</taxon>
        <taxon>ecological metagenomes</taxon>
    </lineage>
</organism>
<name>T0YGG3_9ZZZZ</name>
<dbReference type="EMBL" id="AUZY01011903">
    <property type="protein sequence ID" value="EQD32168.1"/>
    <property type="molecule type" value="Genomic_DNA"/>
</dbReference>
<dbReference type="AlphaFoldDB" id="T0YGG3"/>
<accession>T0YGG3</accession>
<reference evidence="1" key="1">
    <citation type="submission" date="2013-08" db="EMBL/GenBank/DDBJ databases">
        <authorList>
            <person name="Mendez C."/>
            <person name="Richter M."/>
            <person name="Ferrer M."/>
            <person name="Sanchez J."/>
        </authorList>
    </citation>
    <scope>NUCLEOTIDE SEQUENCE</scope>
</reference>
<protein>
    <submittedName>
        <fullName evidence="1">Uncharacterized protein</fullName>
    </submittedName>
</protein>
<gene>
    <name evidence="1" type="ORF">B1B_17807</name>
</gene>
<proteinExistence type="predicted"/>
<comment type="caution">
    <text evidence="1">The sequence shown here is derived from an EMBL/GenBank/DDBJ whole genome shotgun (WGS) entry which is preliminary data.</text>
</comment>
<evidence type="ECO:0000313" key="1">
    <source>
        <dbReference type="EMBL" id="EQD32168.1"/>
    </source>
</evidence>
<reference evidence="1" key="2">
    <citation type="journal article" date="2014" name="ISME J.">
        <title>Microbial stratification in low pH oxic and suboxic macroscopic growths along an acid mine drainage.</title>
        <authorList>
            <person name="Mendez-Garcia C."/>
            <person name="Mesa V."/>
            <person name="Sprenger R.R."/>
            <person name="Richter M."/>
            <person name="Diez M.S."/>
            <person name="Solano J."/>
            <person name="Bargiela R."/>
            <person name="Golyshina O.V."/>
            <person name="Manteca A."/>
            <person name="Ramos J.L."/>
            <person name="Gallego J.R."/>
            <person name="Llorente I."/>
            <person name="Martins Dos Santos V.A."/>
            <person name="Jensen O.N."/>
            <person name="Pelaez A.I."/>
            <person name="Sanchez J."/>
            <person name="Ferrer M."/>
        </authorList>
    </citation>
    <scope>NUCLEOTIDE SEQUENCE</scope>
</reference>
<sequence length="168" mass="19143">DEEVRLFATTVLTRLEKGYQERIRSLEQVDEKIKAYPQIGKAYFDYAMSNLVGQKLSEVLIITGLSAYLNALRANESFSLEELVSIGSQAISKGNPEVEQLVMDSILTLGGEKEIKFLKWMRRYQNGEFFELQEDIRLSLAHFEKSSLPPYLDLWISDRPSPGVHNGP</sequence>
<feature type="non-terminal residue" evidence="1">
    <location>
        <position position="1"/>
    </location>
</feature>